<dbReference type="Pfam" id="PF07456">
    <property type="entry name" value="Hpre_diP_synt_I"/>
    <property type="match status" value="1"/>
</dbReference>
<accession>A0A7G9W4K3</accession>
<keyword evidence="1" id="KW-1133">Transmembrane helix</keyword>
<evidence type="ECO:0000313" key="2">
    <source>
        <dbReference type="EMBL" id="QNO13615.1"/>
    </source>
</evidence>
<organism evidence="2 3">
    <name type="scientific">Alkalicella caledoniensis</name>
    <dbReference type="NCBI Taxonomy" id="2731377"/>
    <lineage>
        <taxon>Bacteria</taxon>
        <taxon>Bacillati</taxon>
        <taxon>Bacillota</taxon>
        <taxon>Clostridia</taxon>
        <taxon>Eubacteriales</taxon>
        <taxon>Proteinivoracaceae</taxon>
        <taxon>Alkalicella</taxon>
    </lineage>
</organism>
<dbReference type="Gene3D" id="1.10.1760.20">
    <property type="match status" value="1"/>
</dbReference>
<dbReference type="EMBL" id="CP058559">
    <property type="protein sequence ID" value="QNO13615.1"/>
    <property type="molecule type" value="Genomic_DNA"/>
</dbReference>
<keyword evidence="3" id="KW-1185">Reference proteome</keyword>
<feature type="transmembrane region" description="Helical" evidence="1">
    <location>
        <begin position="142"/>
        <end position="162"/>
    </location>
</feature>
<dbReference type="Proteomes" id="UP000516160">
    <property type="component" value="Chromosome"/>
</dbReference>
<protein>
    <submittedName>
        <fullName evidence="2">Gx transporter family protein</fullName>
    </submittedName>
</protein>
<proteinExistence type="predicted"/>
<gene>
    <name evidence="2" type="ORF">HYG86_01930</name>
</gene>
<dbReference type="KEGG" id="acae:HYG86_01930"/>
<dbReference type="PIRSF" id="PIRSF027391">
    <property type="entry name" value="Hpre_diP_synt_I"/>
    <property type="match status" value="1"/>
</dbReference>
<sequence length="174" mass="19047">MRRQKTFKLVHIALLIAMATIINIFEKIFPVLPVAGAKLGLANIFSLVGLNLFGFVDGFTIAITRAILASLITGTFGTAVFFLSFSGAITSTLVMGLMVRFLKGKTSNIGISIVGAIVHNATQLFVTSIFLNSFYFYSYLPYMLFFAIPTGIFVGVTTNYLIKKLSKILKVQEI</sequence>
<name>A0A7G9W4K3_ALKCA</name>
<feature type="transmembrane region" description="Helical" evidence="1">
    <location>
        <begin position="7"/>
        <end position="25"/>
    </location>
</feature>
<dbReference type="InterPro" id="IPR014535">
    <property type="entry name" value="Hpre_diP_synt_I"/>
</dbReference>
<reference evidence="2 3" key="1">
    <citation type="submission" date="2020-07" db="EMBL/GenBank/DDBJ databases">
        <title>Alkalicella. sp. LB2 genome.</title>
        <authorList>
            <person name="Postec A."/>
            <person name="Quemeneur M."/>
        </authorList>
    </citation>
    <scope>NUCLEOTIDE SEQUENCE [LARGE SCALE GENOMIC DNA]</scope>
    <source>
        <strain evidence="2 3">LB2</strain>
    </source>
</reference>
<feature type="transmembrane region" description="Helical" evidence="1">
    <location>
        <begin position="111"/>
        <end position="136"/>
    </location>
</feature>
<keyword evidence="1" id="KW-0472">Membrane</keyword>
<dbReference type="RefSeq" id="WP_213167282.1">
    <property type="nucleotide sequence ID" value="NZ_CP058559.1"/>
</dbReference>
<dbReference type="InterPro" id="IPR010898">
    <property type="entry name" value="Hpre_diP_synth_I"/>
</dbReference>
<keyword evidence="1" id="KW-0812">Transmembrane</keyword>
<dbReference type="AlphaFoldDB" id="A0A7G9W4K3"/>
<evidence type="ECO:0000256" key="1">
    <source>
        <dbReference type="SAM" id="Phobius"/>
    </source>
</evidence>
<evidence type="ECO:0000313" key="3">
    <source>
        <dbReference type="Proteomes" id="UP000516160"/>
    </source>
</evidence>